<dbReference type="Pfam" id="PF25005">
    <property type="entry name" value="PSF2_N"/>
    <property type="match status" value="1"/>
</dbReference>
<dbReference type="Gene3D" id="1.20.58.1020">
    <property type="match status" value="1"/>
</dbReference>
<dbReference type="InterPro" id="IPR007257">
    <property type="entry name" value="GINS_Psf2"/>
</dbReference>
<evidence type="ECO:0000256" key="1">
    <source>
        <dbReference type="ARBA" id="ARBA00004123"/>
    </source>
</evidence>
<comment type="similarity">
    <text evidence="3">Belongs to the GINS2/PSF2 family.</text>
</comment>
<dbReference type="GO" id="GO:0000727">
    <property type="term" value="P:double-strand break repair via break-induced replication"/>
    <property type="evidence" value="ECO:0007669"/>
    <property type="project" value="TreeGrafter"/>
</dbReference>
<evidence type="ECO:0000313" key="15">
    <source>
        <dbReference type="WBParaSite" id="TCONS_00004522.p1"/>
    </source>
</evidence>
<dbReference type="GO" id="GO:0000811">
    <property type="term" value="C:GINS complex"/>
    <property type="evidence" value="ECO:0007669"/>
    <property type="project" value="TreeGrafter"/>
</dbReference>
<dbReference type="SUPFAM" id="SSF158573">
    <property type="entry name" value="GINS helical bundle-like"/>
    <property type="match status" value="1"/>
</dbReference>
<dbReference type="GO" id="GO:0005743">
    <property type="term" value="C:mitochondrial inner membrane"/>
    <property type="evidence" value="ECO:0007669"/>
    <property type="project" value="UniProtKB-SubCell"/>
</dbReference>
<dbReference type="SUPFAM" id="SSF81411">
    <property type="entry name" value="Mitochondrial cytochrome c oxidase subunit VIa"/>
    <property type="match status" value="1"/>
</dbReference>
<keyword evidence="5" id="KW-0999">Mitochondrion inner membrane</keyword>
<evidence type="ECO:0000313" key="14">
    <source>
        <dbReference type="Proteomes" id="UP000035681"/>
    </source>
</evidence>
<evidence type="ECO:0000259" key="12">
    <source>
        <dbReference type="Pfam" id="PF05916"/>
    </source>
</evidence>
<keyword evidence="4" id="KW-0235">DNA replication</keyword>
<dbReference type="Pfam" id="PF02046">
    <property type="entry name" value="COX6A"/>
    <property type="match status" value="1"/>
</dbReference>
<reference evidence="15" key="1">
    <citation type="submission" date="2024-02" db="UniProtKB">
        <authorList>
            <consortium name="WormBaseParasite"/>
        </authorList>
    </citation>
    <scope>IDENTIFICATION</scope>
</reference>
<keyword evidence="11" id="KW-1133">Transmembrane helix</keyword>
<evidence type="ECO:0000256" key="8">
    <source>
        <dbReference type="ARBA" id="ARBA00023136"/>
    </source>
</evidence>
<comment type="subcellular location">
    <subcellularLocation>
        <location evidence="2">Mitochondrion inner membrane</location>
    </subcellularLocation>
    <subcellularLocation>
        <location evidence="1">Nucleus</location>
    </subcellularLocation>
</comment>
<evidence type="ECO:0000256" key="6">
    <source>
        <dbReference type="ARBA" id="ARBA00022946"/>
    </source>
</evidence>
<feature type="domain" description="DNA replication complex GINS protein PSF2 N-terminal" evidence="13">
    <location>
        <begin position="21"/>
        <end position="67"/>
    </location>
</feature>
<organism evidence="14 15">
    <name type="scientific">Strongyloides stercoralis</name>
    <name type="common">Threadworm</name>
    <dbReference type="NCBI Taxonomy" id="6248"/>
    <lineage>
        <taxon>Eukaryota</taxon>
        <taxon>Metazoa</taxon>
        <taxon>Ecdysozoa</taxon>
        <taxon>Nematoda</taxon>
        <taxon>Chromadorea</taxon>
        <taxon>Rhabditida</taxon>
        <taxon>Tylenchina</taxon>
        <taxon>Panagrolaimomorpha</taxon>
        <taxon>Strongyloidoidea</taxon>
        <taxon>Strongyloididae</taxon>
        <taxon>Strongyloides</taxon>
    </lineage>
</organism>
<evidence type="ECO:0000256" key="7">
    <source>
        <dbReference type="ARBA" id="ARBA00023128"/>
    </source>
</evidence>
<dbReference type="AlphaFoldDB" id="A0AAF5CZQ0"/>
<dbReference type="InterPro" id="IPR036224">
    <property type="entry name" value="GINS_bundle-like_dom_sf"/>
</dbReference>
<dbReference type="InterPro" id="IPR001349">
    <property type="entry name" value="Cyt_c_oxidase_su6a"/>
</dbReference>
<evidence type="ECO:0000259" key="13">
    <source>
        <dbReference type="Pfam" id="PF25005"/>
    </source>
</evidence>
<feature type="domain" description="GINS subunit" evidence="12">
    <location>
        <begin position="71"/>
        <end position="158"/>
    </location>
</feature>
<dbReference type="Pfam" id="PF05916">
    <property type="entry name" value="Sld5"/>
    <property type="match status" value="1"/>
</dbReference>
<dbReference type="Gene3D" id="3.40.5.50">
    <property type="match status" value="1"/>
</dbReference>
<evidence type="ECO:0000256" key="4">
    <source>
        <dbReference type="ARBA" id="ARBA00022705"/>
    </source>
</evidence>
<keyword evidence="8 11" id="KW-0472">Membrane</keyword>
<keyword evidence="6" id="KW-0809">Transit peptide</keyword>
<dbReference type="Gene3D" id="4.10.95.10">
    <property type="entry name" value="Cytochrome c oxidase, subunit VIa"/>
    <property type="match status" value="1"/>
</dbReference>
<dbReference type="InterPro" id="IPR021151">
    <property type="entry name" value="GINS_A"/>
</dbReference>
<dbReference type="InterPro" id="IPR056784">
    <property type="entry name" value="PSF2_N"/>
</dbReference>
<sequence length="308" mass="35660">QILLQRRSSKHLKDETTVRFVLFVPNFSAEEEEFCSAGLVKFEAGLPVEIPIWMASILKARSKGYIVAPNWLNAPSIEQFIQAEKKQFTFTKLPDNFFCISLILINKFKNDIENIDTIKILIQDLWDKRLSKMRSSLIKFFVQENISHVRINNITLFESCYVGPIIFTGSKNLDAIKKIMTASRALSLVPKVRGYNSVRQSSGMNYGSWNFDNHKKTLFGTLKPAENVWKTYRKIFYVLSVPTLLLGAYIAWKDHSDHLSHKRKDYVEYDFLNVRKSPFPFGDGNHTLFHNPSEQWVPGVGYEKERSH</sequence>
<dbReference type="InterPro" id="IPR036418">
    <property type="entry name" value="Cyt_c_oxidase_su6a_sf"/>
</dbReference>
<dbReference type="GO" id="GO:0006260">
    <property type="term" value="P:DNA replication"/>
    <property type="evidence" value="ECO:0007669"/>
    <property type="project" value="UniProtKB-KW"/>
</dbReference>
<feature type="transmembrane region" description="Helical" evidence="11">
    <location>
        <begin position="235"/>
        <end position="252"/>
    </location>
</feature>
<accession>A0AAF5CZQ0</accession>
<evidence type="ECO:0000256" key="10">
    <source>
        <dbReference type="ARBA" id="ARBA00030871"/>
    </source>
</evidence>
<proteinExistence type="inferred from homology"/>
<dbReference type="SUPFAM" id="SSF160059">
    <property type="entry name" value="PriA/YqbF domain"/>
    <property type="match status" value="1"/>
</dbReference>
<protein>
    <recommendedName>
        <fullName evidence="10">GINS complex subunit 2</fullName>
    </recommendedName>
</protein>
<keyword evidence="14" id="KW-1185">Reference proteome</keyword>
<dbReference type="CDD" id="cd11712">
    <property type="entry name" value="GINS_A_psf2"/>
    <property type="match status" value="1"/>
</dbReference>
<evidence type="ECO:0000256" key="3">
    <source>
        <dbReference type="ARBA" id="ARBA00010565"/>
    </source>
</evidence>
<evidence type="ECO:0000256" key="5">
    <source>
        <dbReference type="ARBA" id="ARBA00022792"/>
    </source>
</evidence>
<dbReference type="PANTHER" id="PTHR12772:SF0">
    <property type="entry name" value="DNA REPLICATION COMPLEX GINS PROTEIN PSF2"/>
    <property type="match status" value="1"/>
</dbReference>
<dbReference type="PANTHER" id="PTHR12772">
    <property type="entry name" value="DNA REPLICATION COMPLEX GINS PROTEIN PSF2"/>
    <property type="match status" value="1"/>
</dbReference>
<keyword evidence="9" id="KW-0539">Nucleus</keyword>
<keyword evidence="7" id="KW-0496">Mitochondrion</keyword>
<name>A0AAF5CZQ0_STRER</name>
<dbReference type="Proteomes" id="UP000035681">
    <property type="component" value="Unplaced"/>
</dbReference>
<keyword evidence="11" id="KW-0812">Transmembrane</keyword>
<evidence type="ECO:0000256" key="9">
    <source>
        <dbReference type="ARBA" id="ARBA00023242"/>
    </source>
</evidence>
<evidence type="ECO:0000256" key="2">
    <source>
        <dbReference type="ARBA" id="ARBA00004273"/>
    </source>
</evidence>
<evidence type="ECO:0000256" key="11">
    <source>
        <dbReference type="SAM" id="Phobius"/>
    </source>
</evidence>
<dbReference type="WBParaSite" id="TCONS_00004522.p1">
    <property type="protein sequence ID" value="TCONS_00004522.p1"/>
    <property type="gene ID" value="XLOC_002099"/>
</dbReference>